<keyword evidence="1" id="KW-0479">Metal-binding</keyword>
<reference evidence="4 5" key="1">
    <citation type="submission" date="2018-05" db="EMBL/GenBank/DDBJ databases">
        <title>Genetic diversity of glacier-inhabiting Cryobacterium bacteria in China and description of Cryobacterium mengkeensis sp. nov. and Arthrobacter glacialis sp. nov.</title>
        <authorList>
            <person name="Liu Q."/>
            <person name="Xin Y.-H."/>
        </authorList>
    </citation>
    <scope>NUCLEOTIDE SEQUENCE [LARGE SCALE GENOMIC DNA]</scope>
    <source>
        <strain evidence="4 5">SK-1</strain>
    </source>
</reference>
<dbReference type="Pfam" id="PF08797">
    <property type="entry name" value="HIRAN"/>
    <property type="match status" value="1"/>
</dbReference>
<evidence type="ECO:0000313" key="4">
    <source>
        <dbReference type="EMBL" id="PXA71863.1"/>
    </source>
</evidence>
<dbReference type="InterPro" id="IPR014905">
    <property type="entry name" value="HIRAN"/>
</dbReference>
<protein>
    <recommendedName>
        <fullName evidence="3">HIRAN domain-containing protein</fullName>
    </recommendedName>
</protein>
<evidence type="ECO:0000313" key="5">
    <source>
        <dbReference type="Proteomes" id="UP000246722"/>
    </source>
</evidence>
<dbReference type="AlphaFoldDB" id="A0A317ZWW4"/>
<organism evidence="4 5">
    <name type="scientific">Cryobacterium arcticum</name>
    <dbReference type="NCBI Taxonomy" id="670052"/>
    <lineage>
        <taxon>Bacteria</taxon>
        <taxon>Bacillati</taxon>
        <taxon>Actinomycetota</taxon>
        <taxon>Actinomycetes</taxon>
        <taxon>Micrococcales</taxon>
        <taxon>Microbacteriaceae</taxon>
        <taxon>Cryobacterium</taxon>
    </lineage>
</organism>
<proteinExistence type="predicted"/>
<dbReference type="Gene3D" id="3.30.70.2330">
    <property type="match status" value="1"/>
</dbReference>
<name>A0A317ZWW4_9MICO</name>
<dbReference type="GO" id="GO:0003676">
    <property type="term" value="F:nucleic acid binding"/>
    <property type="evidence" value="ECO:0007669"/>
    <property type="project" value="InterPro"/>
</dbReference>
<keyword evidence="2" id="KW-0378">Hydrolase</keyword>
<comment type="caution">
    <text evidence="4">The sequence shown here is derived from an EMBL/GenBank/DDBJ whole genome shotgun (WGS) entry which is preliminary data.</text>
</comment>
<gene>
    <name evidence="4" type="ORF">CTB96_02775</name>
</gene>
<evidence type="ECO:0000256" key="2">
    <source>
        <dbReference type="ARBA" id="ARBA00022801"/>
    </source>
</evidence>
<evidence type="ECO:0000256" key="1">
    <source>
        <dbReference type="ARBA" id="ARBA00022723"/>
    </source>
</evidence>
<dbReference type="EMBL" id="QHLY01000005">
    <property type="protein sequence ID" value="PXA71863.1"/>
    <property type="molecule type" value="Genomic_DNA"/>
</dbReference>
<sequence length="230" mass="24530">MELILAVCFFLVALYFVYKGVVGASKPKTAAPPPIAVRSQTSAARSGTQYVAKNLAHLPAPSLSLPDSSIYLSSDRWDELLVSDAAGMPTLYLQSHKGRLWLTEPTTGLLVSVGNKHLRRMGIWSVSVRGLDYHKAAVRAGDFRPGSKVRLVREPNNAFDKNAVAVCAASSNDIIGYFNKGMAPGLAKVLDTEAPVEAISVTGDGVGKTGPVQVVAASPAILRHLLRKTH</sequence>
<keyword evidence="5" id="KW-1185">Reference proteome</keyword>
<accession>A0A317ZWW4</accession>
<dbReference type="GO" id="GO:0008270">
    <property type="term" value="F:zinc ion binding"/>
    <property type="evidence" value="ECO:0007669"/>
    <property type="project" value="InterPro"/>
</dbReference>
<feature type="domain" description="HIRAN" evidence="3">
    <location>
        <begin position="125"/>
        <end position="199"/>
    </location>
</feature>
<dbReference type="RefSeq" id="WP_110125386.1">
    <property type="nucleotide sequence ID" value="NZ_QHLY01000005.1"/>
</dbReference>
<dbReference type="GO" id="GO:0016818">
    <property type="term" value="F:hydrolase activity, acting on acid anhydrides, in phosphorus-containing anhydrides"/>
    <property type="evidence" value="ECO:0007669"/>
    <property type="project" value="InterPro"/>
</dbReference>
<dbReference type="OrthoDB" id="260852at2"/>
<dbReference type="Proteomes" id="UP000246722">
    <property type="component" value="Unassembled WGS sequence"/>
</dbReference>
<evidence type="ECO:0000259" key="3">
    <source>
        <dbReference type="Pfam" id="PF08797"/>
    </source>
</evidence>